<accession>A0ABZ2YDW7</accession>
<dbReference type="Pfam" id="PF03061">
    <property type="entry name" value="4HBT"/>
    <property type="match status" value="1"/>
</dbReference>
<dbReference type="GO" id="GO:0016787">
    <property type="term" value="F:hydrolase activity"/>
    <property type="evidence" value="ECO:0007669"/>
    <property type="project" value="UniProtKB-KW"/>
</dbReference>
<dbReference type="Proteomes" id="UP001461341">
    <property type="component" value="Chromosome"/>
</dbReference>
<dbReference type="InterPro" id="IPR006683">
    <property type="entry name" value="Thioestr_dom"/>
</dbReference>
<dbReference type="InterPro" id="IPR052723">
    <property type="entry name" value="Acyl-CoA_thioesterase_PaaI"/>
</dbReference>
<dbReference type="EMBL" id="CP121689">
    <property type="protein sequence ID" value="WZL76481.1"/>
    <property type="molecule type" value="Genomic_DNA"/>
</dbReference>
<dbReference type="PANTHER" id="PTHR42856:SF1">
    <property type="entry name" value="ACYL-COENZYME A THIOESTERASE PAAI"/>
    <property type="match status" value="1"/>
</dbReference>
<proteinExistence type="predicted"/>
<dbReference type="EC" id="3.1.2.-" evidence="3"/>
<dbReference type="SUPFAM" id="SSF54637">
    <property type="entry name" value="Thioesterase/thiol ester dehydrase-isomerase"/>
    <property type="match status" value="1"/>
</dbReference>
<keyword evidence="1 3" id="KW-0378">Hydrolase</keyword>
<evidence type="ECO:0000259" key="2">
    <source>
        <dbReference type="Pfam" id="PF03061"/>
    </source>
</evidence>
<sequence length="141" mass="16096">MSTQKLEQLKKRFQKEPFANLFRFSLLELREGYARVKLEADARYYNIFDVVHGGCIFALIDEAFELACNSHLEDAVAMSVQVNYIKPVKEASLIAEAQEVALTRKTGIYDIRVFCNAEEGEETVAIARALCYRRPPKKEGE</sequence>
<evidence type="ECO:0000256" key="1">
    <source>
        <dbReference type="ARBA" id="ARBA00022801"/>
    </source>
</evidence>
<organism evidence="3 4">
    <name type="scientific">Thermatribacter velox</name>
    <dbReference type="NCBI Taxonomy" id="3039681"/>
    <lineage>
        <taxon>Bacteria</taxon>
        <taxon>Pseudomonadati</taxon>
        <taxon>Atribacterota</taxon>
        <taxon>Atribacteria</taxon>
        <taxon>Atribacterales</taxon>
        <taxon>Thermatribacteraceae</taxon>
        <taxon>Thermatribacter</taxon>
    </lineage>
</organism>
<dbReference type="Gene3D" id="3.10.129.10">
    <property type="entry name" value="Hotdog Thioesterase"/>
    <property type="match status" value="1"/>
</dbReference>
<dbReference type="CDD" id="cd03443">
    <property type="entry name" value="PaaI_thioesterase"/>
    <property type="match status" value="1"/>
</dbReference>
<name>A0ABZ2YDW7_9BACT</name>
<evidence type="ECO:0000313" key="4">
    <source>
        <dbReference type="Proteomes" id="UP001461341"/>
    </source>
</evidence>
<dbReference type="NCBIfam" id="TIGR00369">
    <property type="entry name" value="unchar_dom_1"/>
    <property type="match status" value="1"/>
</dbReference>
<dbReference type="RefSeq" id="WP_369018646.1">
    <property type="nucleotide sequence ID" value="NZ_CP121689.1"/>
</dbReference>
<dbReference type="InterPro" id="IPR029069">
    <property type="entry name" value="HotDog_dom_sf"/>
</dbReference>
<keyword evidence="4" id="KW-1185">Reference proteome</keyword>
<evidence type="ECO:0000313" key="3">
    <source>
        <dbReference type="EMBL" id="WZL76481.1"/>
    </source>
</evidence>
<reference evidence="3 4" key="1">
    <citation type="submission" date="2023-03" db="EMBL/GenBank/DDBJ databases">
        <title>Novel Species.</title>
        <authorList>
            <person name="Ma S."/>
        </authorList>
    </citation>
    <scope>NUCLEOTIDE SEQUENCE [LARGE SCALE GENOMIC DNA]</scope>
    <source>
        <strain evidence="3 4">B11</strain>
    </source>
</reference>
<dbReference type="InterPro" id="IPR003736">
    <property type="entry name" value="PAAI_dom"/>
</dbReference>
<gene>
    <name evidence="3" type="ORF">QBE54_01745</name>
</gene>
<protein>
    <submittedName>
        <fullName evidence="3">PaaI family thioesterase</fullName>
        <ecNumber evidence="3">3.1.2.-</ecNumber>
    </submittedName>
</protein>
<feature type="domain" description="Thioesterase" evidence="2">
    <location>
        <begin position="49"/>
        <end position="115"/>
    </location>
</feature>
<dbReference type="PANTHER" id="PTHR42856">
    <property type="entry name" value="ACYL-COENZYME A THIOESTERASE PAAI"/>
    <property type="match status" value="1"/>
</dbReference>